<proteinExistence type="predicted"/>
<gene>
    <name evidence="1" type="ORF">BDM02DRAFT_3193134</name>
</gene>
<name>A0ACB6YZI7_THEGA</name>
<reference evidence="1" key="1">
    <citation type="submission" date="2019-10" db="EMBL/GenBank/DDBJ databases">
        <authorList>
            <consortium name="DOE Joint Genome Institute"/>
            <person name="Kuo A."/>
            <person name="Miyauchi S."/>
            <person name="Kiss E."/>
            <person name="Drula E."/>
            <person name="Kohler A."/>
            <person name="Sanchez-Garcia M."/>
            <person name="Andreopoulos B."/>
            <person name="Barry K.W."/>
            <person name="Bonito G."/>
            <person name="Buee M."/>
            <person name="Carver A."/>
            <person name="Chen C."/>
            <person name="Cichocki N."/>
            <person name="Clum A."/>
            <person name="Culley D."/>
            <person name="Crous P.W."/>
            <person name="Fauchery L."/>
            <person name="Girlanda M."/>
            <person name="Hayes R."/>
            <person name="Keri Z."/>
            <person name="Labutti K."/>
            <person name="Lipzen A."/>
            <person name="Lombard V."/>
            <person name="Magnuson J."/>
            <person name="Maillard F."/>
            <person name="Morin E."/>
            <person name="Murat C."/>
            <person name="Nolan M."/>
            <person name="Ohm R."/>
            <person name="Pangilinan J."/>
            <person name="Pereira M."/>
            <person name="Perotto S."/>
            <person name="Peter M."/>
            <person name="Riley R."/>
            <person name="Sitrit Y."/>
            <person name="Stielow B."/>
            <person name="Szollosi G."/>
            <person name="Zifcakova L."/>
            <person name="Stursova M."/>
            <person name="Spatafora J.W."/>
            <person name="Tedersoo L."/>
            <person name="Vaario L.-M."/>
            <person name="Yamada A."/>
            <person name="Yan M."/>
            <person name="Wang P."/>
            <person name="Xu J."/>
            <person name="Bruns T."/>
            <person name="Baldrian P."/>
            <person name="Vilgalys R."/>
            <person name="Henrissat B."/>
            <person name="Grigoriev I.V."/>
            <person name="Hibbett D."/>
            <person name="Nagy L.G."/>
            <person name="Martin F.M."/>
        </authorList>
    </citation>
    <scope>NUCLEOTIDE SEQUENCE</scope>
    <source>
        <strain evidence="1">P2</strain>
    </source>
</reference>
<reference evidence="1" key="2">
    <citation type="journal article" date="2020" name="Nat. Commun.">
        <title>Large-scale genome sequencing of mycorrhizal fungi provides insights into the early evolution of symbiotic traits.</title>
        <authorList>
            <person name="Miyauchi S."/>
            <person name="Kiss E."/>
            <person name="Kuo A."/>
            <person name="Drula E."/>
            <person name="Kohler A."/>
            <person name="Sanchez-Garcia M."/>
            <person name="Morin E."/>
            <person name="Andreopoulos B."/>
            <person name="Barry K.W."/>
            <person name="Bonito G."/>
            <person name="Buee M."/>
            <person name="Carver A."/>
            <person name="Chen C."/>
            <person name="Cichocki N."/>
            <person name="Clum A."/>
            <person name="Culley D."/>
            <person name="Crous P.W."/>
            <person name="Fauchery L."/>
            <person name="Girlanda M."/>
            <person name="Hayes R.D."/>
            <person name="Keri Z."/>
            <person name="LaButti K."/>
            <person name="Lipzen A."/>
            <person name="Lombard V."/>
            <person name="Magnuson J."/>
            <person name="Maillard F."/>
            <person name="Murat C."/>
            <person name="Nolan M."/>
            <person name="Ohm R.A."/>
            <person name="Pangilinan J."/>
            <person name="Pereira M.F."/>
            <person name="Perotto S."/>
            <person name="Peter M."/>
            <person name="Pfister S."/>
            <person name="Riley R."/>
            <person name="Sitrit Y."/>
            <person name="Stielow J.B."/>
            <person name="Szollosi G."/>
            <person name="Zifcakova L."/>
            <person name="Stursova M."/>
            <person name="Spatafora J.W."/>
            <person name="Tedersoo L."/>
            <person name="Vaario L.M."/>
            <person name="Yamada A."/>
            <person name="Yan M."/>
            <person name="Wang P."/>
            <person name="Xu J."/>
            <person name="Bruns T."/>
            <person name="Baldrian P."/>
            <person name="Vilgalys R."/>
            <person name="Dunand C."/>
            <person name="Henrissat B."/>
            <person name="Grigoriev I.V."/>
            <person name="Hibbett D."/>
            <person name="Nagy L.G."/>
            <person name="Martin F.M."/>
        </authorList>
    </citation>
    <scope>NUCLEOTIDE SEQUENCE</scope>
    <source>
        <strain evidence="1">P2</strain>
    </source>
</reference>
<protein>
    <submittedName>
        <fullName evidence="1">Uncharacterized protein</fullName>
    </submittedName>
</protein>
<keyword evidence="2" id="KW-1185">Reference proteome</keyword>
<evidence type="ECO:0000313" key="2">
    <source>
        <dbReference type="Proteomes" id="UP000886501"/>
    </source>
</evidence>
<dbReference type="EMBL" id="MU118448">
    <property type="protein sequence ID" value="KAF9642488.1"/>
    <property type="molecule type" value="Genomic_DNA"/>
</dbReference>
<dbReference type="Proteomes" id="UP000886501">
    <property type="component" value="Unassembled WGS sequence"/>
</dbReference>
<evidence type="ECO:0000313" key="1">
    <source>
        <dbReference type="EMBL" id="KAF9642488.1"/>
    </source>
</evidence>
<comment type="caution">
    <text evidence="1">The sequence shown here is derived from an EMBL/GenBank/DDBJ whole genome shotgun (WGS) entry which is preliminary data.</text>
</comment>
<organism evidence="1 2">
    <name type="scientific">Thelephora ganbajun</name>
    <name type="common">Ganba fungus</name>
    <dbReference type="NCBI Taxonomy" id="370292"/>
    <lineage>
        <taxon>Eukaryota</taxon>
        <taxon>Fungi</taxon>
        <taxon>Dikarya</taxon>
        <taxon>Basidiomycota</taxon>
        <taxon>Agaricomycotina</taxon>
        <taxon>Agaricomycetes</taxon>
        <taxon>Thelephorales</taxon>
        <taxon>Thelephoraceae</taxon>
        <taxon>Thelephora</taxon>
    </lineage>
</organism>
<sequence>MHLIESIKGKGVAMNMSTDSGEALHPQTRKHWQRSNHQADTVEDQINQLEKQFYRSMSDNRVLSEKIIRLEARFDKMKNIEYSPGLAGQQCTPSTVERFNSLVGSLIDTVVESRGAGSSTNVRISTPELEALSLVSDPVVHKSAQSDSFVDVPLASLEGRKHRQRERLQRAKEAKASKHPVTPPVDTAFEDVVVVPSEFDTFDVHSLYDEVVPHSTVRVDDATDEFGRDILEPVVEEDGDPDWANE</sequence>
<accession>A0ACB6YZI7</accession>